<organism evidence="9 10">
    <name type="scientific">Candidatus Wolfebacteria bacterium GW2011_GWB1_41_12</name>
    <dbReference type="NCBI Taxonomy" id="1619006"/>
    <lineage>
        <taxon>Bacteria</taxon>
        <taxon>Candidatus Wolfeibacteriota</taxon>
    </lineage>
</organism>
<dbReference type="InterPro" id="IPR002467">
    <property type="entry name" value="Pept_M24A_MAP1"/>
</dbReference>
<feature type="binding site" evidence="6">
    <location>
        <position position="83"/>
    </location>
    <ligand>
        <name>substrate</name>
    </ligand>
</feature>
<dbReference type="GO" id="GO:0046872">
    <property type="term" value="F:metal ion binding"/>
    <property type="evidence" value="ECO:0007669"/>
    <property type="project" value="UniProtKB-UniRule"/>
</dbReference>
<dbReference type="PATRIC" id="fig|1619006.3.peg.419"/>
<feature type="binding site" evidence="6">
    <location>
        <position position="100"/>
    </location>
    <ligand>
        <name>a divalent metal cation</name>
        <dbReference type="ChEBI" id="CHEBI:60240"/>
        <label>1</label>
    </ligand>
</feature>
<sequence length="252" mass="27051">MIKLKSPEEIEKISASGKILGKVFQTVSGEAKVGVNLKYLDSLAFGLIKEAGAEPAFLGYRPSGAKHPYRASICASINEVVVHGIPNEYKLKNGDLLKLDFGVKYQGFYSDAALTMGIGDISRIAALLIKATKEALDKAIKTAKPGNHLGNIGFVINATAKKYGFKIVKGLTGHGIGIKLHEEPTVYNFGKRGEGMLLKPGMVLAIEPMLSIGSEKIIQRPDESWATADNSLSAHFEHTVAITIAGPKILTY</sequence>
<dbReference type="HAMAP" id="MF_01974">
    <property type="entry name" value="MetAP_1"/>
    <property type="match status" value="1"/>
</dbReference>
<feature type="binding site" evidence="6">
    <location>
        <position position="174"/>
    </location>
    <ligand>
        <name>a divalent metal cation</name>
        <dbReference type="ChEBI" id="CHEBI:60240"/>
        <label>2</label>
        <note>catalytic</note>
    </ligand>
</feature>
<dbReference type="GO" id="GO:0006508">
    <property type="term" value="P:proteolysis"/>
    <property type="evidence" value="ECO:0007669"/>
    <property type="project" value="UniProtKB-KW"/>
</dbReference>
<feature type="binding site" evidence="6">
    <location>
        <position position="207"/>
    </location>
    <ligand>
        <name>a divalent metal cation</name>
        <dbReference type="ChEBI" id="CHEBI:60240"/>
        <label>2</label>
        <note>catalytic</note>
    </ligand>
</feature>
<evidence type="ECO:0000256" key="1">
    <source>
        <dbReference type="ARBA" id="ARBA00002521"/>
    </source>
</evidence>
<dbReference type="Pfam" id="PF00557">
    <property type="entry name" value="Peptidase_M24"/>
    <property type="match status" value="1"/>
</dbReference>
<evidence type="ECO:0000313" key="10">
    <source>
        <dbReference type="Proteomes" id="UP000033918"/>
    </source>
</evidence>
<name>A0A0G0WWP9_9BACT</name>
<dbReference type="Gene3D" id="3.90.230.10">
    <property type="entry name" value="Creatinase/methionine aminopeptidase superfamily"/>
    <property type="match status" value="1"/>
</dbReference>
<feature type="binding site" evidence="6">
    <location>
        <position position="111"/>
    </location>
    <ligand>
        <name>a divalent metal cation</name>
        <dbReference type="ChEBI" id="CHEBI:60240"/>
        <label>1</label>
    </ligand>
</feature>
<evidence type="ECO:0000259" key="8">
    <source>
        <dbReference type="Pfam" id="PF00557"/>
    </source>
</evidence>
<comment type="cofactor">
    <cofactor evidence="6">
        <name>Co(2+)</name>
        <dbReference type="ChEBI" id="CHEBI:48828"/>
    </cofactor>
    <cofactor evidence="6">
        <name>Zn(2+)</name>
        <dbReference type="ChEBI" id="CHEBI:29105"/>
    </cofactor>
    <cofactor evidence="6">
        <name>Mn(2+)</name>
        <dbReference type="ChEBI" id="CHEBI:29035"/>
    </cofactor>
    <cofactor evidence="6">
        <name>Fe(2+)</name>
        <dbReference type="ChEBI" id="CHEBI:29033"/>
    </cofactor>
    <text evidence="6">Binds 2 divalent metal cations per subunit. Has a high-affinity and a low affinity metal-binding site. The true nature of the physiological cofactor is under debate. The enzyme is active with cobalt, zinc, manganese or divalent iron ions. Most likely, methionine aminopeptidases function as mononuclear Fe(2+)-metalloproteases under physiological conditions, and the catalytically relevant metal-binding site has been assigned to the histidine-containing high-affinity site.</text>
</comment>
<gene>
    <name evidence="6" type="primary">map</name>
    <name evidence="9" type="ORF">UU38_C0003G0127</name>
</gene>
<comment type="caution">
    <text evidence="9">The sequence shown here is derived from an EMBL/GenBank/DDBJ whole genome shotgun (WGS) entry which is preliminary data.</text>
</comment>
<reference evidence="9 10" key="1">
    <citation type="journal article" date="2015" name="Nature">
        <title>rRNA introns, odd ribosomes, and small enigmatic genomes across a large radiation of phyla.</title>
        <authorList>
            <person name="Brown C.T."/>
            <person name="Hug L.A."/>
            <person name="Thomas B.C."/>
            <person name="Sharon I."/>
            <person name="Castelle C.J."/>
            <person name="Singh A."/>
            <person name="Wilkins M.J."/>
            <person name="Williams K.H."/>
            <person name="Banfield J.F."/>
        </authorList>
    </citation>
    <scope>NUCLEOTIDE SEQUENCE [LARGE SCALE GENOMIC DNA]</scope>
</reference>
<dbReference type="InterPro" id="IPR001714">
    <property type="entry name" value="Pept_M24_MAP"/>
</dbReference>
<evidence type="ECO:0000256" key="3">
    <source>
        <dbReference type="ARBA" id="ARBA00022670"/>
    </source>
</evidence>
<comment type="function">
    <text evidence="1 6">Removes the N-terminal methionine from nascent proteins. The N-terminal methionine is often cleaved when the second residue in the primary sequence is small and uncharged (Met-Ala-, Cys, Gly, Pro, Ser, Thr, or Val). Requires deformylation of the N(alpha)-formylated initiator methionine before it can be hydrolyzed.</text>
</comment>
<dbReference type="SUPFAM" id="SSF55920">
    <property type="entry name" value="Creatinase/aminopeptidase"/>
    <property type="match status" value="1"/>
</dbReference>
<dbReference type="InterPro" id="IPR036005">
    <property type="entry name" value="Creatinase/aminopeptidase-like"/>
</dbReference>
<evidence type="ECO:0000256" key="4">
    <source>
        <dbReference type="ARBA" id="ARBA00022723"/>
    </source>
</evidence>
<evidence type="ECO:0000256" key="6">
    <source>
        <dbReference type="HAMAP-Rule" id="MF_01974"/>
    </source>
</evidence>
<keyword evidence="2 6" id="KW-0031">Aminopeptidase</keyword>
<evidence type="ECO:0000256" key="7">
    <source>
        <dbReference type="RuleBase" id="RU003653"/>
    </source>
</evidence>
<feature type="binding site" evidence="6">
    <location>
        <position position="237"/>
    </location>
    <ligand>
        <name>a divalent metal cation</name>
        <dbReference type="ChEBI" id="CHEBI:60240"/>
        <label>1</label>
    </ligand>
</feature>
<keyword evidence="3 6" id="KW-0645">Protease</keyword>
<feature type="domain" description="Peptidase M24" evidence="8">
    <location>
        <begin position="11"/>
        <end position="243"/>
    </location>
</feature>
<comment type="catalytic activity">
    <reaction evidence="6 7">
        <text>Release of N-terminal amino acids, preferentially methionine, from peptides and arylamides.</text>
        <dbReference type="EC" id="3.4.11.18"/>
    </reaction>
</comment>
<dbReference type="PRINTS" id="PR00599">
    <property type="entry name" value="MAPEPTIDASE"/>
</dbReference>
<dbReference type="EC" id="3.4.11.18" evidence="6 7"/>
<evidence type="ECO:0000256" key="5">
    <source>
        <dbReference type="ARBA" id="ARBA00022801"/>
    </source>
</evidence>
<feature type="binding site" evidence="6">
    <location>
        <position position="181"/>
    </location>
    <ligand>
        <name>substrate</name>
    </ligand>
</feature>
<feature type="binding site" evidence="6">
    <location>
        <position position="237"/>
    </location>
    <ligand>
        <name>a divalent metal cation</name>
        <dbReference type="ChEBI" id="CHEBI:60240"/>
        <label>2</label>
        <note>catalytic</note>
    </ligand>
</feature>
<accession>A0A0G0WWP9</accession>
<dbReference type="EMBL" id="LCAK01000003">
    <property type="protein sequence ID" value="KKR88875.1"/>
    <property type="molecule type" value="Genomic_DNA"/>
</dbReference>
<dbReference type="PANTHER" id="PTHR43330">
    <property type="entry name" value="METHIONINE AMINOPEPTIDASE"/>
    <property type="match status" value="1"/>
</dbReference>
<proteinExistence type="inferred from homology"/>
<evidence type="ECO:0000256" key="2">
    <source>
        <dbReference type="ARBA" id="ARBA00022438"/>
    </source>
</evidence>
<dbReference type="AlphaFoldDB" id="A0A0G0WWP9"/>
<evidence type="ECO:0000313" key="9">
    <source>
        <dbReference type="EMBL" id="KKR88875.1"/>
    </source>
</evidence>
<comment type="similarity">
    <text evidence="6">Belongs to the peptidase M24A family. Methionine aminopeptidase type 1 subfamily.</text>
</comment>
<keyword evidence="4 6" id="KW-0479">Metal-binding</keyword>
<feature type="binding site" evidence="6">
    <location>
        <position position="111"/>
    </location>
    <ligand>
        <name>a divalent metal cation</name>
        <dbReference type="ChEBI" id="CHEBI:60240"/>
        <label>2</label>
        <note>catalytic</note>
    </ligand>
</feature>
<dbReference type="GO" id="GO:0070006">
    <property type="term" value="F:metalloaminopeptidase activity"/>
    <property type="evidence" value="ECO:0007669"/>
    <property type="project" value="UniProtKB-UniRule"/>
</dbReference>
<dbReference type="GO" id="GO:0004239">
    <property type="term" value="F:initiator methionyl aminopeptidase activity"/>
    <property type="evidence" value="ECO:0007669"/>
    <property type="project" value="UniProtKB-UniRule"/>
</dbReference>
<dbReference type="InterPro" id="IPR000994">
    <property type="entry name" value="Pept_M24"/>
</dbReference>
<dbReference type="GO" id="GO:0005829">
    <property type="term" value="C:cytosol"/>
    <property type="evidence" value="ECO:0007669"/>
    <property type="project" value="TreeGrafter"/>
</dbReference>
<protein>
    <recommendedName>
        <fullName evidence="6 7">Methionine aminopeptidase</fullName>
        <shortName evidence="6">MAP</shortName>
        <shortName evidence="6">MetAP</shortName>
        <ecNumber evidence="6 7">3.4.11.18</ecNumber>
    </recommendedName>
    <alternativeName>
        <fullName evidence="6">Peptidase M</fullName>
    </alternativeName>
</protein>
<dbReference type="PANTHER" id="PTHR43330:SF27">
    <property type="entry name" value="METHIONINE AMINOPEPTIDASE"/>
    <property type="match status" value="1"/>
</dbReference>
<dbReference type="CDD" id="cd01086">
    <property type="entry name" value="MetAP1"/>
    <property type="match status" value="1"/>
</dbReference>
<dbReference type="Proteomes" id="UP000033918">
    <property type="component" value="Unassembled WGS sequence"/>
</dbReference>
<dbReference type="NCBIfam" id="TIGR00500">
    <property type="entry name" value="met_pdase_I"/>
    <property type="match status" value="1"/>
</dbReference>
<keyword evidence="5 6" id="KW-0378">Hydrolase</keyword>
<comment type="subunit">
    <text evidence="6">Monomer.</text>
</comment>